<feature type="region of interest" description="Disordered" evidence="1">
    <location>
        <begin position="174"/>
        <end position="194"/>
    </location>
</feature>
<keyword evidence="2" id="KW-0472">Membrane</keyword>
<accession>A0ABN2X7K5</accession>
<dbReference type="EMBL" id="BAAAPZ010000019">
    <property type="protein sequence ID" value="GAA2106631.1"/>
    <property type="molecule type" value="Genomic_DNA"/>
</dbReference>
<keyword evidence="2" id="KW-1133">Transmembrane helix</keyword>
<evidence type="ECO:0000259" key="3">
    <source>
        <dbReference type="Pfam" id="PF01882"/>
    </source>
</evidence>
<comment type="caution">
    <text evidence="4">The sequence shown here is derived from an EMBL/GenBank/DDBJ whole genome shotgun (WGS) entry which is preliminary data.</text>
</comment>
<proteinExistence type="predicted"/>
<dbReference type="PANTHER" id="PTHR34351:SF1">
    <property type="entry name" value="SLR1927 PROTEIN"/>
    <property type="match status" value="1"/>
</dbReference>
<feature type="domain" description="DUF58" evidence="3">
    <location>
        <begin position="201"/>
        <end position="281"/>
    </location>
</feature>
<dbReference type="InterPro" id="IPR002881">
    <property type="entry name" value="DUF58"/>
</dbReference>
<name>A0ABN2X7K5_9MICO</name>
<keyword evidence="5" id="KW-1185">Reference proteome</keyword>
<dbReference type="RefSeq" id="WP_344338626.1">
    <property type="nucleotide sequence ID" value="NZ_BAAAPZ010000019.1"/>
</dbReference>
<dbReference type="Pfam" id="PF01882">
    <property type="entry name" value="DUF58"/>
    <property type="match status" value="1"/>
</dbReference>
<evidence type="ECO:0000256" key="1">
    <source>
        <dbReference type="SAM" id="MobiDB-lite"/>
    </source>
</evidence>
<organism evidence="4 5">
    <name type="scientific">Brevibacterium salitolerans</name>
    <dbReference type="NCBI Taxonomy" id="1403566"/>
    <lineage>
        <taxon>Bacteria</taxon>
        <taxon>Bacillati</taxon>
        <taxon>Actinomycetota</taxon>
        <taxon>Actinomycetes</taxon>
        <taxon>Micrococcales</taxon>
        <taxon>Brevibacteriaceae</taxon>
        <taxon>Brevibacterium</taxon>
    </lineage>
</organism>
<reference evidence="4 5" key="1">
    <citation type="journal article" date="2019" name="Int. J. Syst. Evol. Microbiol.">
        <title>The Global Catalogue of Microorganisms (GCM) 10K type strain sequencing project: providing services to taxonomists for standard genome sequencing and annotation.</title>
        <authorList>
            <consortium name="The Broad Institute Genomics Platform"/>
            <consortium name="The Broad Institute Genome Sequencing Center for Infectious Disease"/>
            <person name="Wu L."/>
            <person name="Ma J."/>
        </authorList>
    </citation>
    <scope>NUCLEOTIDE SEQUENCE [LARGE SCALE GENOMIC DNA]</scope>
    <source>
        <strain evidence="4 5">JCM 15900</strain>
    </source>
</reference>
<evidence type="ECO:0000313" key="4">
    <source>
        <dbReference type="EMBL" id="GAA2106631.1"/>
    </source>
</evidence>
<protein>
    <recommendedName>
        <fullName evidence="3">DUF58 domain-containing protein</fullName>
    </recommendedName>
</protein>
<sequence>MRPTASGLVFLLLGAALAVAAYRFALPGMLPVAILLVGLVVVSGLIAGLTAARLGVELVPRMRRVEGENLTAVGAQARFDAHVSNRTPLPVGSFSLQLTPEDGFGPARTLTVPGLAARADVVLPVTAVPTRRGTSGIAGTRLRLEGPFGLVALTRDARAALPVAVAVPDQHLPVRSRTRTSADQSDSDRLHRGTSTLDFHTREYSPGDDVRHIHWASTARYGTLMIREHAHEEHPSALVLLDTLGADPSGHGADIAVTAAAAVALHHLGDGVAVLLASGPALVRAEGARGRDSVRLASAHHPAGAEVPGVPVLPPGTRHASICTLSSARAEALAGELPGNMPRSLFVVEELGEIPVSLETALFGGELTLPAQWRNGAIR</sequence>
<feature type="transmembrane region" description="Helical" evidence="2">
    <location>
        <begin position="30"/>
        <end position="54"/>
    </location>
</feature>
<dbReference type="PANTHER" id="PTHR34351">
    <property type="entry name" value="SLR1927 PROTEIN-RELATED"/>
    <property type="match status" value="1"/>
</dbReference>
<evidence type="ECO:0000313" key="5">
    <source>
        <dbReference type="Proteomes" id="UP001500984"/>
    </source>
</evidence>
<gene>
    <name evidence="4" type="ORF">GCM10009823_32890</name>
</gene>
<keyword evidence="2" id="KW-0812">Transmembrane</keyword>
<dbReference type="Proteomes" id="UP001500984">
    <property type="component" value="Unassembled WGS sequence"/>
</dbReference>
<evidence type="ECO:0000256" key="2">
    <source>
        <dbReference type="SAM" id="Phobius"/>
    </source>
</evidence>